<evidence type="ECO:0008006" key="3">
    <source>
        <dbReference type="Google" id="ProtNLM"/>
    </source>
</evidence>
<organism evidence="1 2">
    <name type="scientific">Methanohalobium evestigatum (strain ATCC BAA-1072 / DSM 3721 / NBRC 107634 / OCM 161 / Z-7303)</name>
    <dbReference type="NCBI Taxonomy" id="644295"/>
    <lineage>
        <taxon>Archaea</taxon>
        <taxon>Methanobacteriati</taxon>
        <taxon>Methanobacteriota</taxon>
        <taxon>Stenosarchaea group</taxon>
        <taxon>Methanomicrobia</taxon>
        <taxon>Methanosarcinales</taxon>
        <taxon>Methanosarcinaceae</taxon>
        <taxon>Methanohalobium</taxon>
    </lineage>
</organism>
<dbReference type="AlphaFoldDB" id="D7EBH4"/>
<accession>D7EBH4</accession>
<name>D7EBH4_METEZ</name>
<dbReference type="EMBL" id="CP002069">
    <property type="protein sequence ID" value="ADI74816.1"/>
    <property type="molecule type" value="Genomic_DNA"/>
</dbReference>
<keyword evidence="2" id="KW-1185">Reference proteome</keyword>
<reference evidence="1 2" key="1">
    <citation type="submission" date="2010-06" db="EMBL/GenBank/DDBJ databases">
        <title>Complete sequence chromosome of Methanohalobium evestigatum Z-7303.</title>
        <authorList>
            <consortium name="US DOE Joint Genome Institute"/>
            <person name="Lucas S."/>
            <person name="Copeland A."/>
            <person name="Lapidus A."/>
            <person name="Cheng J.-F."/>
            <person name="Bruce D."/>
            <person name="Goodwin L."/>
            <person name="Pitluck S."/>
            <person name="Saunders E."/>
            <person name="Detter J.C."/>
            <person name="Han C."/>
            <person name="Tapia R."/>
            <person name="Land M."/>
            <person name="Hauser L."/>
            <person name="Kyrpides N."/>
            <person name="Mikhailova N."/>
            <person name="Sieprawska-Lupa M."/>
            <person name="Whitman W.B."/>
            <person name="Anderson I."/>
            <person name="Woyke T."/>
        </authorList>
    </citation>
    <scope>NUCLEOTIDE SEQUENCE [LARGE SCALE GENOMIC DNA]</scope>
    <source>
        <strain evidence="2">ATCC BAA-1072 / DSM 3721 / NBRC 107634 / OCM 161 / Z-7303</strain>
    </source>
</reference>
<gene>
    <name evidence="1" type="ordered locus">Metev_1987</name>
</gene>
<dbReference type="KEGG" id="mev:Metev_1987"/>
<sequence>MLLNLKKCLEDYFSERFGVDSDFWKNYNVYLLGNSIWLTSYNLEPKYKNISCGLRALRIKDSELKSLKPTTYILQYLDNHIKTNIVDVDTEDLKKLFNGGYLENNILDNGYVALRYKGYIIGCGMKNSSGVKNQIPKKRAKQLEKIIDEKLPD</sequence>
<protein>
    <recommendedName>
        <fullName evidence="3">rRNA small subunit methyltransferase F RNA-binding PUA-like domain-containing protein</fullName>
    </recommendedName>
</protein>
<dbReference type="Proteomes" id="UP000000391">
    <property type="component" value="Chromosome"/>
</dbReference>
<dbReference type="HOGENOM" id="CLU_135996_0_0_2"/>
<dbReference type="Gene3D" id="3.10.450.720">
    <property type="match status" value="1"/>
</dbReference>
<evidence type="ECO:0000313" key="2">
    <source>
        <dbReference type="Proteomes" id="UP000000391"/>
    </source>
</evidence>
<evidence type="ECO:0000313" key="1">
    <source>
        <dbReference type="EMBL" id="ADI74816.1"/>
    </source>
</evidence>
<proteinExistence type="predicted"/>